<comment type="subcellular location">
    <subcellularLocation>
        <location evidence="3">Membrane</location>
        <topology evidence="3">Multi-pass membrane protein</topology>
    </subcellularLocation>
</comment>
<evidence type="ECO:0000256" key="7">
    <source>
        <dbReference type="SAM" id="Phobius"/>
    </source>
</evidence>
<sequence length="327" mass="36400">MKRDTTWIPAVNWLAGMFGLVLGGAFLYAGVQKRLEPYEFAEAIQAYDLLPQFLVGLTAAILPWVEIASGFFLALGYLAEILGRLLKGLNLAIGDRLMGGIKRRSCLLLIILQLALILMVLGITFARGLKIDCGCGLLWARQVGWGIIMEDLLLLAVAGFLYWWELPGAVAAPPEARPCIDEFRGHSFFLSNFAPSPVTLDGMRFPTVEHAYQAAKTLTPQERELILGASTPDLARKIGRNLTRRPDWPDIKVKVMQDLVAQKFNGHPDLGKLLLATNDAELVEGNTWHDNFWGDCRCPRCAGITGQNRLGRILMEVRERLRTERTT</sequence>
<feature type="transmembrane region" description="Helical" evidence="7">
    <location>
        <begin position="7"/>
        <end position="29"/>
    </location>
</feature>
<evidence type="ECO:0000256" key="3">
    <source>
        <dbReference type="ARBA" id="ARBA00004141"/>
    </source>
</evidence>
<dbReference type="InterPro" id="IPR009908">
    <property type="entry name" value="Methylamine_util_MauE"/>
</dbReference>
<evidence type="ECO:0000256" key="1">
    <source>
        <dbReference type="ARBA" id="ARBA00000022"/>
    </source>
</evidence>
<proteinExistence type="predicted"/>
<keyword evidence="4 7" id="KW-0812">Transmembrane</keyword>
<protein>
    <submittedName>
        <fullName evidence="10">DUF1768 domain-containing protein</fullName>
    </submittedName>
</protein>
<organism evidence="10">
    <name type="scientific">Desulfobacca acetoxidans</name>
    <dbReference type="NCBI Taxonomy" id="60893"/>
    <lineage>
        <taxon>Bacteria</taxon>
        <taxon>Pseudomonadati</taxon>
        <taxon>Thermodesulfobacteriota</taxon>
        <taxon>Desulfobaccia</taxon>
        <taxon>Desulfobaccales</taxon>
        <taxon>Desulfobaccaceae</taxon>
        <taxon>Desulfobacca</taxon>
    </lineage>
</organism>
<keyword evidence="5 7" id="KW-1133">Transmembrane helix</keyword>
<feature type="transmembrane region" description="Helical" evidence="7">
    <location>
        <begin position="106"/>
        <end position="125"/>
    </location>
</feature>
<comment type="catalytic activity">
    <reaction evidence="2">
        <text>2,5-diamino-6-hydroxy-4-(5-phosphoribosylamino)-pyrimidine + H2O = 2,5,6-triamino-4-hydroxypyrimidine + D-ribose 5-phosphate</text>
        <dbReference type="Rhea" id="RHEA:23436"/>
        <dbReference type="ChEBI" id="CHEBI:15377"/>
        <dbReference type="ChEBI" id="CHEBI:58614"/>
        <dbReference type="ChEBI" id="CHEBI:78346"/>
        <dbReference type="ChEBI" id="CHEBI:137796"/>
    </reaction>
</comment>
<accession>A0A7V6A444</accession>
<comment type="caution">
    <text evidence="10">The sequence shown here is derived from an EMBL/GenBank/DDBJ whole genome shotgun (WGS) entry which is preliminary data.</text>
</comment>
<dbReference type="InterPro" id="IPR012816">
    <property type="entry name" value="NADAR"/>
</dbReference>
<evidence type="ECO:0000256" key="4">
    <source>
        <dbReference type="ARBA" id="ARBA00022692"/>
    </source>
</evidence>
<feature type="transmembrane region" description="Helical" evidence="7">
    <location>
        <begin position="49"/>
        <end position="78"/>
    </location>
</feature>
<comment type="catalytic activity">
    <reaction evidence="1">
        <text>5-amino-6-(5-phospho-D-ribosylamino)uracil + H2O = 5,6-diaminouracil + D-ribose 5-phosphate</text>
        <dbReference type="Rhea" id="RHEA:55020"/>
        <dbReference type="ChEBI" id="CHEBI:15377"/>
        <dbReference type="ChEBI" id="CHEBI:46252"/>
        <dbReference type="ChEBI" id="CHEBI:58453"/>
        <dbReference type="ChEBI" id="CHEBI:78346"/>
    </reaction>
</comment>
<evidence type="ECO:0000259" key="9">
    <source>
        <dbReference type="Pfam" id="PF08719"/>
    </source>
</evidence>
<reference evidence="10" key="1">
    <citation type="journal article" date="2020" name="mSystems">
        <title>Genome- and Community-Level Interaction Insights into Carbon Utilization and Element Cycling Functions of Hydrothermarchaeota in Hydrothermal Sediment.</title>
        <authorList>
            <person name="Zhou Z."/>
            <person name="Liu Y."/>
            <person name="Xu W."/>
            <person name="Pan J."/>
            <person name="Luo Z.H."/>
            <person name="Li M."/>
        </authorList>
    </citation>
    <scope>NUCLEOTIDE SEQUENCE [LARGE SCALE GENOMIC DNA]</scope>
    <source>
        <strain evidence="10">SpSt-767</strain>
    </source>
</reference>
<dbReference type="Gene3D" id="1.10.357.40">
    <property type="entry name" value="YbiA-like"/>
    <property type="match status" value="1"/>
</dbReference>
<dbReference type="CDD" id="cd15457">
    <property type="entry name" value="NADAR"/>
    <property type="match status" value="1"/>
</dbReference>
<feature type="domain" description="Methylamine utilisation protein MauE" evidence="8">
    <location>
        <begin position="12"/>
        <end position="163"/>
    </location>
</feature>
<evidence type="ECO:0000313" key="10">
    <source>
        <dbReference type="EMBL" id="HHS29944.1"/>
    </source>
</evidence>
<dbReference type="AlphaFoldDB" id="A0A7V6A444"/>
<dbReference type="GO" id="GO:0030416">
    <property type="term" value="P:methylamine metabolic process"/>
    <property type="evidence" value="ECO:0007669"/>
    <property type="project" value="InterPro"/>
</dbReference>
<evidence type="ECO:0000256" key="6">
    <source>
        <dbReference type="ARBA" id="ARBA00023136"/>
    </source>
</evidence>
<keyword evidence="6 7" id="KW-0472">Membrane</keyword>
<dbReference type="GO" id="GO:0016020">
    <property type="term" value="C:membrane"/>
    <property type="evidence" value="ECO:0007669"/>
    <property type="project" value="UniProtKB-SubCell"/>
</dbReference>
<evidence type="ECO:0000256" key="2">
    <source>
        <dbReference type="ARBA" id="ARBA00000751"/>
    </source>
</evidence>
<feature type="domain" description="NADAR" evidence="9">
    <location>
        <begin position="188"/>
        <end position="322"/>
    </location>
</feature>
<dbReference type="NCBIfam" id="TIGR02464">
    <property type="entry name" value="ribofla_fusion"/>
    <property type="match status" value="1"/>
</dbReference>
<evidence type="ECO:0000259" key="8">
    <source>
        <dbReference type="Pfam" id="PF07291"/>
    </source>
</evidence>
<feature type="transmembrane region" description="Helical" evidence="7">
    <location>
        <begin position="145"/>
        <end position="164"/>
    </location>
</feature>
<dbReference type="EMBL" id="DTGR01000154">
    <property type="protein sequence ID" value="HHS29944.1"/>
    <property type="molecule type" value="Genomic_DNA"/>
</dbReference>
<dbReference type="InterPro" id="IPR037238">
    <property type="entry name" value="YbiA-like_sf"/>
</dbReference>
<name>A0A7V6A444_9BACT</name>
<dbReference type="SUPFAM" id="SSF143990">
    <property type="entry name" value="YbiA-like"/>
    <property type="match status" value="1"/>
</dbReference>
<dbReference type="Pfam" id="PF08719">
    <property type="entry name" value="NADAR"/>
    <property type="match status" value="1"/>
</dbReference>
<dbReference type="Pfam" id="PF07291">
    <property type="entry name" value="MauE"/>
    <property type="match status" value="1"/>
</dbReference>
<gene>
    <name evidence="10" type="ORF">ENV52_09630</name>
</gene>
<evidence type="ECO:0000256" key="5">
    <source>
        <dbReference type="ARBA" id="ARBA00022989"/>
    </source>
</evidence>